<protein>
    <submittedName>
        <fullName evidence="1">Uncharacterized protein</fullName>
    </submittedName>
</protein>
<name>X1J6R9_9ZZZZ</name>
<organism evidence="1">
    <name type="scientific">marine sediment metagenome</name>
    <dbReference type="NCBI Taxonomy" id="412755"/>
    <lineage>
        <taxon>unclassified sequences</taxon>
        <taxon>metagenomes</taxon>
        <taxon>ecological metagenomes</taxon>
    </lineage>
</organism>
<evidence type="ECO:0000313" key="1">
    <source>
        <dbReference type="EMBL" id="GAH90431.1"/>
    </source>
</evidence>
<comment type="caution">
    <text evidence="1">The sequence shown here is derived from an EMBL/GenBank/DDBJ whole genome shotgun (WGS) entry which is preliminary data.</text>
</comment>
<accession>X1J6R9</accession>
<dbReference type="EMBL" id="BARV01002222">
    <property type="protein sequence ID" value="GAH90431.1"/>
    <property type="molecule type" value="Genomic_DNA"/>
</dbReference>
<gene>
    <name evidence="1" type="ORF">S06H3_05875</name>
</gene>
<sequence>MKRTGKTLTLSGQMPKRLFGSPIERDPHVILEYANVLDISKAWRVKDFSCWIQQSALVMGITEQTQVGIDVQLSTDDIPNFPDWNNAGENRAISWGTLSYFFGDGQYKPQALAVQPSRLLMNSEYWVLPDHVVQNKLTLGAGCAGASTLENSNGYILNYIVNLEELDITPTESIIYQIKSKAQDV</sequence>
<reference evidence="1" key="1">
    <citation type="journal article" date="2014" name="Front. Microbiol.">
        <title>High frequency of phylogenetically diverse reductive dehalogenase-homologous genes in deep subseafloor sedimentary metagenomes.</title>
        <authorList>
            <person name="Kawai M."/>
            <person name="Futagami T."/>
            <person name="Toyoda A."/>
            <person name="Takaki Y."/>
            <person name="Nishi S."/>
            <person name="Hori S."/>
            <person name="Arai W."/>
            <person name="Tsubouchi T."/>
            <person name="Morono Y."/>
            <person name="Uchiyama I."/>
            <person name="Ito T."/>
            <person name="Fujiyama A."/>
            <person name="Inagaki F."/>
            <person name="Takami H."/>
        </authorList>
    </citation>
    <scope>NUCLEOTIDE SEQUENCE</scope>
    <source>
        <strain evidence="1">Expedition CK06-06</strain>
    </source>
</reference>
<proteinExistence type="predicted"/>
<dbReference type="AlphaFoldDB" id="X1J6R9"/>